<name>A0AAV1IHB9_9CHLO</name>
<feature type="region of interest" description="Disordered" evidence="3">
    <location>
        <begin position="1138"/>
        <end position="1161"/>
    </location>
</feature>
<feature type="region of interest" description="Disordered" evidence="3">
    <location>
        <begin position="894"/>
        <end position="953"/>
    </location>
</feature>
<dbReference type="SUPFAM" id="SSF50044">
    <property type="entry name" value="SH3-domain"/>
    <property type="match status" value="2"/>
</dbReference>
<dbReference type="InterPro" id="IPR036028">
    <property type="entry name" value="SH3-like_dom_sf"/>
</dbReference>
<dbReference type="PANTHER" id="PTHR48151">
    <property type="entry name" value="SH3 DOMAIN-CONTAINING PROTEIN"/>
    <property type="match status" value="1"/>
</dbReference>
<proteinExistence type="predicted"/>
<feature type="compositionally biased region" description="Basic and acidic residues" evidence="3">
    <location>
        <begin position="898"/>
        <end position="913"/>
    </location>
</feature>
<feature type="compositionally biased region" description="Low complexity" evidence="3">
    <location>
        <begin position="1222"/>
        <end position="1246"/>
    </location>
</feature>
<gene>
    <name evidence="5" type="ORF">CVIRNUC_008597</name>
</gene>
<dbReference type="PROSITE" id="PS50002">
    <property type="entry name" value="SH3"/>
    <property type="match status" value="2"/>
</dbReference>
<feature type="region of interest" description="Disordered" evidence="3">
    <location>
        <begin position="1222"/>
        <end position="1334"/>
    </location>
</feature>
<dbReference type="InterPro" id="IPR053296">
    <property type="entry name" value="TSET_member_tstB"/>
</dbReference>
<evidence type="ECO:0000259" key="4">
    <source>
        <dbReference type="PROSITE" id="PS50002"/>
    </source>
</evidence>
<dbReference type="Pfam" id="PF00018">
    <property type="entry name" value="SH3_1"/>
    <property type="match status" value="1"/>
</dbReference>
<feature type="compositionally biased region" description="Low complexity" evidence="3">
    <location>
        <begin position="243"/>
        <end position="266"/>
    </location>
</feature>
<dbReference type="Pfam" id="PF14604">
    <property type="entry name" value="SH3_9"/>
    <property type="match status" value="1"/>
</dbReference>
<feature type="compositionally biased region" description="Low complexity" evidence="3">
    <location>
        <begin position="58"/>
        <end position="69"/>
    </location>
</feature>
<feature type="domain" description="SH3" evidence="4">
    <location>
        <begin position="1039"/>
        <end position="1098"/>
    </location>
</feature>
<evidence type="ECO:0000256" key="3">
    <source>
        <dbReference type="SAM" id="MobiDB-lite"/>
    </source>
</evidence>
<comment type="caution">
    <text evidence="5">The sequence shown here is derived from an EMBL/GenBank/DDBJ whole genome shotgun (WGS) entry which is preliminary data.</text>
</comment>
<keyword evidence="6" id="KW-1185">Reference proteome</keyword>
<dbReference type="EMBL" id="CAUYUE010000012">
    <property type="protein sequence ID" value="CAK0785389.1"/>
    <property type="molecule type" value="Genomic_DNA"/>
</dbReference>
<feature type="region of interest" description="Disordered" evidence="3">
    <location>
        <begin position="1"/>
        <end position="92"/>
    </location>
</feature>
<feature type="compositionally biased region" description="Polar residues" evidence="3">
    <location>
        <begin position="937"/>
        <end position="951"/>
    </location>
</feature>
<dbReference type="Proteomes" id="UP001314263">
    <property type="component" value="Unassembled WGS sequence"/>
</dbReference>
<evidence type="ECO:0000256" key="2">
    <source>
        <dbReference type="PROSITE-ProRule" id="PRU00192"/>
    </source>
</evidence>
<protein>
    <recommendedName>
        <fullName evidence="4">SH3 domain-containing protein</fullName>
    </recommendedName>
</protein>
<keyword evidence="1 2" id="KW-0728">SH3 domain</keyword>
<reference evidence="5 6" key="1">
    <citation type="submission" date="2023-10" db="EMBL/GenBank/DDBJ databases">
        <authorList>
            <person name="Maclean D."/>
            <person name="Macfadyen A."/>
        </authorList>
    </citation>
    <scope>NUCLEOTIDE SEQUENCE [LARGE SCALE GENOMIC DNA]</scope>
</reference>
<accession>A0AAV1IHB9</accession>
<dbReference type="Gene3D" id="2.30.30.40">
    <property type="entry name" value="SH3 Domains"/>
    <property type="match status" value="2"/>
</dbReference>
<feature type="domain" description="SH3" evidence="4">
    <location>
        <begin position="1347"/>
        <end position="1407"/>
    </location>
</feature>
<dbReference type="InterPro" id="IPR001452">
    <property type="entry name" value="SH3_domain"/>
</dbReference>
<feature type="region of interest" description="Disordered" evidence="3">
    <location>
        <begin position="243"/>
        <end position="269"/>
    </location>
</feature>
<evidence type="ECO:0000256" key="1">
    <source>
        <dbReference type="ARBA" id="ARBA00022443"/>
    </source>
</evidence>
<feature type="compositionally biased region" description="Polar residues" evidence="3">
    <location>
        <begin position="1269"/>
        <end position="1288"/>
    </location>
</feature>
<sequence length="1407" mass="148373">MMPAFASKLKRKQPTVRVQSPSDAEPEAKDTKGLVRAAYTGLLKTAGRAPPPAPSAPPNASVPKSAAVSQGRRSSADRANAPPELNAYIKGKVPKGEPSTYMELLRFMGELTSSGEKGQRQMLVAILPRLAQMENLPASLIPQLLQILSTGSDRRLARFVHYMLQTMLGPGSAGTPSATPGPLQNAALEINKDVASKAWQSVLDPIVDSRVADNEMKTLSAAARGSEGRRDKELAQAVRAALDRAAASPLQGPASARRGSRRSPGAETWDSQWSALSAARAALKGKALREICSKSMDGILSQEATVARHALALACHLAQHNAPQLLDAHSDLTTVVAATCGIYEASGHMSGGDAKKASPNKLQSLQATVNIADKWARVYLARLCSAILYADWTSTREFAKGRGAAFWNMLVLLATRDKEDMVVMEATRALFGSLPAASGPLFALVPGPEDSRRDVRLKARAWKLVSHEAKQALTPLPGVQTTESPTLMGAIGVTLRRGLISRSLPLVSAACRAAGAMLEARAHAGPGSSEAEAAASTLQLALSDALQGGMGATERCHALSALIWAQGPEVAPAAVLRHVRCDPEAEEGAVSVWTPDLLQALALTCHRALRALPAAAPNLLATVNALAAVSPTAVQAEMLFGLWTTALAQGAASKSAAFHAALQLISMPQPSQSTLASASQAELAAQAAEDAAWTELQRCTAWWLGEFVNPAAGEVAGQRPADGEEEDGSVADTAGLSAAETLALKALRSPLVAATISHLQHACLTAPWAVRVASVQALAKVAVRSNEPYRLQCYSFLSALSVIGGLGISALVRPVLDILDRLYTTRMMLERLGRQYGDAPKQWPPPVAQQLRGRHNALSRAIQKHVCSLSDDCYPIGPRSKDILTSGLERLVPGEELPSPHKGPEKLAVERRTSGYGNQVASDIDSDEDISYDGSSQQPGTARSLPTSPILNGTDALADLTRNLDDQLRMDALKQQRGPSPFQQTTFDTEPSYSYDAEDAAYSPQQAEAGQPAFEFMERESDWGLPQHARSSSADKVHYVNGPGEVLHAFDAEAAEELSVYAGEQVEVVAEVDGWLHCMASNGAKGLVPSSYVQLLGAGGSNGLQQQYSSALPSQQSFDPLAQPDLLAAFTQKAKEPGSSWMSFDDAEEASPRPFNQSFTGSAMLDRASPALGQQEERSTRFETGFGETAAEASTAAADHGRAPVPTLSLQDIDAAIDREMASPQESGQSQGSPAAPAQGQASQAPFKQPPVASPRTSEGPDSARGSVGSPQDQAGSQPSNTPRSSLSGVPGTPVGHSRAPSMDFGGPHAAAARRSSFAEAAGSPRVTPRHSRNSSIEALASAAAFVQPYRARILYGFEAETEDELTVHPGDEVTVQVEVEGWVQITRDTDGQKGLVPASYLDTAAA</sequence>
<dbReference type="PANTHER" id="PTHR48151:SF3">
    <property type="entry name" value="SH3 DOMAIN-CONTAINING PROTEIN"/>
    <property type="match status" value="1"/>
</dbReference>
<feature type="compositionally biased region" description="Low complexity" evidence="3">
    <location>
        <begin position="1310"/>
        <end position="1322"/>
    </location>
</feature>
<dbReference type="SMART" id="SM00326">
    <property type="entry name" value="SH3"/>
    <property type="match status" value="2"/>
</dbReference>
<evidence type="ECO:0000313" key="5">
    <source>
        <dbReference type="EMBL" id="CAK0785389.1"/>
    </source>
</evidence>
<evidence type="ECO:0000313" key="6">
    <source>
        <dbReference type="Proteomes" id="UP001314263"/>
    </source>
</evidence>
<organism evidence="5 6">
    <name type="scientific">Coccomyxa viridis</name>
    <dbReference type="NCBI Taxonomy" id="1274662"/>
    <lineage>
        <taxon>Eukaryota</taxon>
        <taxon>Viridiplantae</taxon>
        <taxon>Chlorophyta</taxon>
        <taxon>core chlorophytes</taxon>
        <taxon>Trebouxiophyceae</taxon>
        <taxon>Trebouxiophyceae incertae sedis</taxon>
        <taxon>Coccomyxaceae</taxon>
        <taxon>Coccomyxa</taxon>
    </lineage>
</organism>